<accession>A0A087TMG5</accession>
<dbReference type="AlphaFoldDB" id="A0A087TMG5"/>
<protein>
    <submittedName>
        <fullName evidence="1">Uncharacterized protein</fullName>
    </submittedName>
</protein>
<reference evidence="1 2" key="1">
    <citation type="submission" date="2013-11" db="EMBL/GenBank/DDBJ databases">
        <title>Genome sequencing of Stegodyphus mimosarum.</title>
        <authorList>
            <person name="Bechsgaard J."/>
        </authorList>
    </citation>
    <scope>NUCLEOTIDE SEQUENCE [LARGE SCALE GENOMIC DNA]</scope>
</reference>
<dbReference type="EMBL" id="KK115891">
    <property type="protein sequence ID" value="KFM66304.1"/>
    <property type="molecule type" value="Genomic_DNA"/>
</dbReference>
<dbReference type="Proteomes" id="UP000054359">
    <property type="component" value="Unassembled WGS sequence"/>
</dbReference>
<sequence length="34" mass="3639">MASISGEGKSFAHLSHGNAVKIPKGMNAFVEYFL</sequence>
<feature type="non-terminal residue" evidence="1">
    <location>
        <position position="34"/>
    </location>
</feature>
<name>A0A087TMG5_STEMI</name>
<keyword evidence="2" id="KW-1185">Reference proteome</keyword>
<evidence type="ECO:0000313" key="2">
    <source>
        <dbReference type="Proteomes" id="UP000054359"/>
    </source>
</evidence>
<organism evidence="1 2">
    <name type="scientific">Stegodyphus mimosarum</name>
    <name type="common">African social velvet spider</name>
    <dbReference type="NCBI Taxonomy" id="407821"/>
    <lineage>
        <taxon>Eukaryota</taxon>
        <taxon>Metazoa</taxon>
        <taxon>Ecdysozoa</taxon>
        <taxon>Arthropoda</taxon>
        <taxon>Chelicerata</taxon>
        <taxon>Arachnida</taxon>
        <taxon>Araneae</taxon>
        <taxon>Araneomorphae</taxon>
        <taxon>Entelegynae</taxon>
        <taxon>Eresoidea</taxon>
        <taxon>Eresidae</taxon>
        <taxon>Stegodyphus</taxon>
    </lineage>
</organism>
<gene>
    <name evidence="1" type="ORF">X975_02244</name>
</gene>
<evidence type="ECO:0000313" key="1">
    <source>
        <dbReference type="EMBL" id="KFM66304.1"/>
    </source>
</evidence>
<proteinExistence type="predicted"/>